<comment type="caution">
    <text evidence="1">The sequence shown here is derived from an EMBL/GenBank/DDBJ whole genome shotgun (WGS) entry which is preliminary data.</text>
</comment>
<dbReference type="Proteomes" id="UP001500731">
    <property type="component" value="Unassembled WGS sequence"/>
</dbReference>
<accession>A0ABP8PNC4</accession>
<reference evidence="2" key="1">
    <citation type="journal article" date="2019" name="Int. J. Syst. Evol. Microbiol.">
        <title>The Global Catalogue of Microorganisms (GCM) 10K type strain sequencing project: providing services to taxonomists for standard genome sequencing and annotation.</title>
        <authorList>
            <consortium name="The Broad Institute Genomics Platform"/>
            <consortium name="The Broad Institute Genome Sequencing Center for Infectious Disease"/>
            <person name="Wu L."/>
            <person name="Ma J."/>
        </authorList>
    </citation>
    <scope>NUCLEOTIDE SEQUENCE [LARGE SCALE GENOMIC DNA]</scope>
    <source>
        <strain evidence="2">JCM 17839</strain>
    </source>
</reference>
<sequence>MNMITPPSDTPERAPLRQRIREAGGLYAWFNTNLVRLAGPASVGPYEATPPPSAAERAQRACPLCGSPMTAHEIDRTGPKPLMHCP</sequence>
<keyword evidence="2" id="KW-1185">Reference proteome</keyword>
<name>A0ABP8PNC4_9MICO</name>
<evidence type="ECO:0000313" key="1">
    <source>
        <dbReference type="EMBL" id="GAA4488728.1"/>
    </source>
</evidence>
<organism evidence="1 2">
    <name type="scientific">Microbacterium panaciterrae</name>
    <dbReference type="NCBI Taxonomy" id="985759"/>
    <lineage>
        <taxon>Bacteria</taxon>
        <taxon>Bacillati</taxon>
        <taxon>Actinomycetota</taxon>
        <taxon>Actinomycetes</taxon>
        <taxon>Micrococcales</taxon>
        <taxon>Microbacteriaceae</taxon>
        <taxon>Microbacterium</taxon>
    </lineage>
</organism>
<gene>
    <name evidence="1" type="ORF">GCM10023171_28710</name>
</gene>
<dbReference type="EMBL" id="BAABGP010000019">
    <property type="protein sequence ID" value="GAA4488728.1"/>
    <property type="molecule type" value="Genomic_DNA"/>
</dbReference>
<evidence type="ECO:0000313" key="2">
    <source>
        <dbReference type="Proteomes" id="UP001500731"/>
    </source>
</evidence>
<evidence type="ECO:0008006" key="3">
    <source>
        <dbReference type="Google" id="ProtNLM"/>
    </source>
</evidence>
<dbReference type="RefSeq" id="WP_425563375.1">
    <property type="nucleotide sequence ID" value="NZ_BAABGP010000019.1"/>
</dbReference>
<protein>
    <recommendedName>
        <fullName evidence="3">Type IV secretion protein Rhs</fullName>
    </recommendedName>
</protein>
<proteinExistence type="predicted"/>